<dbReference type="PANTHER" id="PTHR38435">
    <property type="match status" value="1"/>
</dbReference>
<dbReference type="InterPro" id="IPR008589">
    <property type="entry name" value="MupG"/>
</dbReference>
<sequence>MQKGISVYFGLENSLSDNIEYMKSAKSLGFDRVFTSLHIPEADYKVLAKDIKIFLEEAKKLNMIVSCDISNNAFEFLEIEKNNLASFKEMGVEILRLDFGFSEEEVAAFSNNDIGIKIELNASTLTKKYLKKLDKHNPNYDNIIACHNYYPRNNTGISEESLVIKNEIIQDLGIEVSAFIPSLINKRGPVYEGLPTLEMHRNEKPYNSARHLFALGCDNVYFGDAIAGYDELKSVGSIKSSVELRADLFTINEEVLDLINNNILTDRSDSACDVVRAVEGRFNLKSVIEPENNNIERKEGAITVDNKKYLRYMCELQICRKDLPKDDRINVIGQIIDEDLFLIKYISDDVKFDIIKNNR</sequence>
<accession>A0A371J8W1</accession>
<dbReference type="PANTHER" id="PTHR38435:SF2">
    <property type="entry name" value="DUF871 DOMAIN-CONTAINING PROTEIN"/>
    <property type="match status" value="1"/>
</dbReference>
<dbReference type="InterPro" id="IPR017853">
    <property type="entry name" value="GH"/>
</dbReference>
<dbReference type="Pfam" id="PF05913">
    <property type="entry name" value="MupG_C"/>
    <property type="match status" value="1"/>
</dbReference>
<dbReference type="Proteomes" id="UP000215694">
    <property type="component" value="Unassembled WGS sequence"/>
</dbReference>
<dbReference type="OrthoDB" id="5809921at2"/>
<dbReference type="InterPro" id="IPR043797">
    <property type="entry name" value="MupG_N"/>
</dbReference>
<proteinExistence type="predicted"/>
<dbReference type="RefSeq" id="WP_094369175.1">
    <property type="nucleotide sequence ID" value="NZ_NOJY02000003.1"/>
</dbReference>
<evidence type="ECO:0000259" key="2">
    <source>
        <dbReference type="Pfam" id="PF19200"/>
    </source>
</evidence>
<dbReference type="SUPFAM" id="SSF50891">
    <property type="entry name" value="Cyclophilin-like"/>
    <property type="match status" value="1"/>
</dbReference>
<reference evidence="3 4" key="1">
    <citation type="journal article" date="2017" name="Genome Announc.">
        <title>Draft Genome Sequence of Romboutsia weinsteinii sp. nov. Strain CCRI-19649(T) Isolated from Surface Water.</title>
        <authorList>
            <person name="Maheux A.F."/>
            <person name="Boudreau D.K."/>
            <person name="Berube E."/>
            <person name="Boissinot M."/>
            <person name="Cantin P."/>
            <person name="Raymond F."/>
            <person name="Corbeil J."/>
            <person name="Omar R.F."/>
            <person name="Bergeron M.G."/>
        </authorList>
    </citation>
    <scope>NUCLEOTIDE SEQUENCE [LARGE SCALE GENOMIC DNA]</scope>
    <source>
        <strain evidence="3 4">CCRI-19649</strain>
    </source>
</reference>
<dbReference type="Gene3D" id="3.20.20.70">
    <property type="entry name" value="Aldolase class I"/>
    <property type="match status" value="1"/>
</dbReference>
<dbReference type="Pfam" id="PF19200">
    <property type="entry name" value="MupG_N"/>
    <property type="match status" value="1"/>
</dbReference>
<dbReference type="InterPro" id="IPR043894">
    <property type="entry name" value="MupG_C"/>
</dbReference>
<dbReference type="Gene3D" id="2.40.100.10">
    <property type="entry name" value="Cyclophilin-like"/>
    <property type="match status" value="1"/>
</dbReference>
<comment type="caution">
    <text evidence="3">The sequence shown here is derived from an EMBL/GenBank/DDBJ whole genome shotgun (WGS) entry which is preliminary data.</text>
</comment>
<dbReference type="SUPFAM" id="SSF51445">
    <property type="entry name" value="(Trans)glycosidases"/>
    <property type="match status" value="1"/>
</dbReference>
<gene>
    <name evidence="3" type="ORF">CHL78_002375</name>
</gene>
<evidence type="ECO:0000313" key="3">
    <source>
        <dbReference type="EMBL" id="RDY29174.1"/>
    </source>
</evidence>
<feature type="domain" description="6-phospho-N-acetylmuramidase N-terminal" evidence="2">
    <location>
        <begin position="4"/>
        <end position="235"/>
    </location>
</feature>
<evidence type="ECO:0000313" key="4">
    <source>
        <dbReference type="Proteomes" id="UP000215694"/>
    </source>
</evidence>
<name>A0A371J8W1_9FIRM</name>
<keyword evidence="4" id="KW-1185">Reference proteome</keyword>
<evidence type="ECO:0000259" key="1">
    <source>
        <dbReference type="Pfam" id="PF05913"/>
    </source>
</evidence>
<dbReference type="InterPro" id="IPR029000">
    <property type="entry name" value="Cyclophilin-like_dom_sf"/>
</dbReference>
<dbReference type="AlphaFoldDB" id="A0A371J8W1"/>
<dbReference type="InterPro" id="IPR013785">
    <property type="entry name" value="Aldolase_TIM"/>
</dbReference>
<organism evidence="3 4">
    <name type="scientific">Romboutsia weinsteinii</name>
    <dbReference type="NCBI Taxonomy" id="2020949"/>
    <lineage>
        <taxon>Bacteria</taxon>
        <taxon>Bacillati</taxon>
        <taxon>Bacillota</taxon>
        <taxon>Clostridia</taxon>
        <taxon>Peptostreptococcales</taxon>
        <taxon>Peptostreptococcaceae</taxon>
        <taxon>Romboutsia</taxon>
    </lineage>
</organism>
<feature type="domain" description="6-phospho-N-acetylmuramidase C-terminal" evidence="1">
    <location>
        <begin position="243"/>
        <end position="354"/>
    </location>
</feature>
<dbReference type="EMBL" id="NOJY02000003">
    <property type="protein sequence ID" value="RDY29174.1"/>
    <property type="molecule type" value="Genomic_DNA"/>
</dbReference>
<protein>
    <submittedName>
        <fullName evidence="3">DUF871 domain-containing protein</fullName>
    </submittedName>
</protein>